<feature type="non-terminal residue" evidence="5">
    <location>
        <position position="1"/>
    </location>
</feature>
<proteinExistence type="predicted"/>
<dbReference type="GO" id="GO:0016887">
    <property type="term" value="F:ATP hydrolysis activity"/>
    <property type="evidence" value="ECO:0007669"/>
    <property type="project" value="InterPro"/>
</dbReference>
<gene>
    <name evidence="5" type="ORF">S12H4_19041</name>
</gene>
<dbReference type="Gene3D" id="3.40.50.300">
    <property type="entry name" value="P-loop containing nucleotide triphosphate hydrolases"/>
    <property type="match status" value="1"/>
</dbReference>
<dbReference type="SUPFAM" id="SSF52540">
    <property type="entry name" value="P-loop containing nucleoside triphosphate hydrolases"/>
    <property type="match status" value="1"/>
</dbReference>
<dbReference type="GO" id="GO:0005524">
    <property type="term" value="F:ATP binding"/>
    <property type="evidence" value="ECO:0007669"/>
    <property type="project" value="UniProtKB-KW"/>
</dbReference>
<evidence type="ECO:0000259" key="4">
    <source>
        <dbReference type="PROSITE" id="PS50893"/>
    </source>
</evidence>
<dbReference type="InterPro" id="IPR003593">
    <property type="entry name" value="AAA+_ATPase"/>
</dbReference>
<dbReference type="Pfam" id="PF00005">
    <property type="entry name" value="ABC_tran"/>
    <property type="match status" value="1"/>
</dbReference>
<dbReference type="PANTHER" id="PTHR45772">
    <property type="entry name" value="CONSERVED COMPONENT OF ABC TRANSPORTER FOR NATURAL AMINO ACIDS-RELATED"/>
    <property type="match status" value="1"/>
</dbReference>
<accession>X1SZY3</accession>
<organism evidence="5">
    <name type="scientific">marine sediment metagenome</name>
    <dbReference type="NCBI Taxonomy" id="412755"/>
    <lineage>
        <taxon>unclassified sequences</taxon>
        <taxon>metagenomes</taxon>
        <taxon>ecological metagenomes</taxon>
    </lineage>
</organism>
<dbReference type="AlphaFoldDB" id="X1SZY3"/>
<dbReference type="InterPro" id="IPR027417">
    <property type="entry name" value="P-loop_NTPase"/>
</dbReference>
<evidence type="ECO:0000256" key="1">
    <source>
        <dbReference type="ARBA" id="ARBA00022448"/>
    </source>
</evidence>
<evidence type="ECO:0000313" key="5">
    <source>
        <dbReference type="EMBL" id="GAI80910.1"/>
    </source>
</evidence>
<comment type="caution">
    <text evidence="5">The sequence shown here is derived from an EMBL/GenBank/DDBJ whole genome shotgun (WGS) entry which is preliminary data.</text>
</comment>
<dbReference type="PROSITE" id="PS50893">
    <property type="entry name" value="ABC_TRANSPORTER_2"/>
    <property type="match status" value="1"/>
</dbReference>
<feature type="domain" description="ABC transporter" evidence="4">
    <location>
        <begin position="1"/>
        <end position="216"/>
    </location>
</feature>
<reference evidence="5" key="1">
    <citation type="journal article" date="2014" name="Front. Microbiol.">
        <title>High frequency of phylogenetically diverse reductive dehalogenase-homologous genes in deep subseafloor sedimentary metagenomes.</title>
        <authorList>
            <person name="Kawai M."/>
            <person name="Futagami T."/>
            <person name="Toyoda A."/>
            <person name="Takaki Y."/>
            <person name="Nishi S."/>
            <person name="Hori S."/>
            <person name="Arai W."/>
            <person name="Tsubouchi T."/>
            <person name="Morono Y."/>
            <person name="Uchiyama I."/>
            <person name="Ito T."/>
            <person name="Fujiyama A."/>
            <person name="Inagaki F."/>
            <person name="Takami H."/>
        </authorList>
    </citation>
    <scope>NUCLEOTIDE SEQUENCE</scope>
    <source>
        <strain evidence="5">Expedition CK06-06</strain>
    </source>
</reference>
<dbReference type="SMART" id="SM00382">
    <property type="entry name" value="AAA"/>
    <property type="match status" value="1"/>
</dbReference>
<evidence type="ECO:0000256" key="2">
    <source>
        <dbReference type="ARBA" id="ARBA00022741"/>
    </source>
</evidence>
<keyword evidence="3" id="KW-0067">ATP-binding</keyword>
<dbReference type="InterPro" id="IPR051120">
    <property type="entry name" value="ABC_AA/LPS_Transport"/>
</dbReference>
<dbReference type="GO" id="GO:0005886">
    <property type="term" value="C:plasma membrane"/>
    <property type="evidence" value="ECO:0007669"/>
    <property type="project" value="TreeGrafter"/>
</dbReference>
<name>X1SZY3_9ZZZZ</name>
<keyword evidence="2" id="KW-0547">Nucleotide-binding</keyword>
<keyword evidence="1" id="KW-0813">Transport</keyword>
<evidence type="ECO:0000256" key="3">
    <source>
        <dbReference type="ARBA" id="ARBA00022840"/>
    </source>
</evidence>
<dbReference type="EMBL" id="BARW01009474">
    <property type="protein sequence ID" value="GAI80910.1"/>
    <property type="molecule type" value="Genomic_DNA"/>
</dbReference>
<dbReference type="InterPro" id="IPR003439">
    <property type="entry name" value="ABC_transporter-like_ATP-bd"/>
</dbReference>
<sequence length="217" mass="24069">FGGVQVLEDVSFGVRLGEKLAIIGPNGAGKTTLLNLLNGQLSPTAGRIYLFGEDITAMPTHRRAHLRQGRSFQLSSLCSNLTVLDNMLLAIQGIHGCRFQMFRSITSFKHLYGKAQELLRAMNLWEKRNEAVETLGFGEQRKLEVALSLALQPRLLLLDEPSAGLAADERTDMVNIIRGQAGDVGVVIVDHDMDLVFDIADRIIVLYHEQSCKKVIW</sequence>
<protein>
    <recommendedName>
        <fullName evidence="4">ABC transporter domain-containing protein</fullName>
    </recommendedName>
</protein>
<dbReference type="PANTHER" id="PTHR45772:SF9">
    <property type="entry name" value="CONSERVED COMPONENT OF ABC TRANSPORTER FOR NATURAL AMINO ACIDS"/>
    <property type="match status" value="1"/>
</dbReference>